<dbReference type="InterPro" id="IPR012938">
    <property type="entry name" value="Glc/Sorbosone_DH"/>
</dbReference>
<evidence type="ECO:0000313" key="3">
    <source>
        <dbReference type="EMBL" id="MFB9993451.1"/>
    </source>
</evidence>
<sequence length="380" mass="40658">MLPARWLVLALLTAPASAYTAAAQSAPAVKLIPFVSGLEQVTALTHAGDGTNRLYAAQQDGRIRVIAGGKIQPNLFLDLQKLTAAGGERGLLGLAFDPAYKTNRRVYVHYTDLNGNTVLSRYIASADFSRADPASARTLSTAKQPYANHNGGQLAFGPDKFLYLGLGDGGSGGDPQNNGQNLASPLGKILRFDVRSDTPKPAPGNPFISRKGANPYIWAYGLRNPWRFSFDRSTGDLIIADVGQNEQEEVDRQPRASKGGENYGWRIREGQRCYEPSSNCPTSGTTGAALKAPVLTYGRTEGQSITGGYVYRGSATPALKGQYVFADFATGNLWAAPANGSSWKKTQIGKVSNPATFGEDEQGELYVAEYGTGRILKLGK</sequence>
<feature type="domain" description="Glucose/Sorbosone dehydrogenase" evidence="2">
    <location>
        <begin position="42"/>
        <end position="339"/>
    </location>
</feature>
<protein>
    <submittedName>
        <fullName evidence="3">PQQ-dependent sugar dehydrogenase</fullName>
    </submittedName>
</protein>
<dbReference type="Gene3D" id="2.120.10.30">
    <property type="entry name" value="TolB, C-terminal domain"/>
    <property type="match status" value="1"/>
</dbReference>
<feature type="signal peptide" evidence="1">
    <location>
        <begin position="1"/>
        <end position="18"/>
    </location>
</feature>
<keyword evidence="4" id="KW-1185">Reference proteome</keyword>
<dbReference type="InterPro" id="IPR011042">
    <property type="entry name" value="6-blade_b-propeller_TolB-like"/>
</dbReference>
<reference evidence="3 4" key="1">
    <citation type="submission" date="2024-09" db="EMBL/GenBank/DDBJ databases">
        <authorList>
            <person name="Sun Q."/>
            <person name="Mori K."/>
        </authorList>
    </citation>
    <scope>NUCLEOTIDE SEQUENCE [LARGE SCALE GENOMIC DNA]</scope>
    <source>
        <strain evidence="3 4">JCM 13503</strain>
    </source>
</reference>
<gene>
    <name evidence="3" type="ORF">ACFFLM_15905</name>
</gene>
<dbReference type="InterPro" id="IPR011041">
    <property type="entry name" value="Quinoprot_gluc/sorb_DH_b-prop"/>
</dbReference>
<feature type="chain" id="PRO_5046398716" evidence="1">
    <location>
        <begin position="19"/>
        <end position="380"/>
    </location>
</feature>
<name>A0ABV6B138_9DEIO</name>
<dbReference type="PANTHER" id="PTHR19328">
    <property type="entry name" value="HEDGEHOG-INTERACTING PROTEIN"/>
    <property type="match status" value="1"/>
</dbReference>
<dbReference type="PANTHER" id="PTHR19328:SF75">
    <property type="entry name" value="ALDOSE SUGAR DEHYDROGENASE YLII"/>
    <property type="match status" value="1"/>
</dbReference>
<dbReference type="SUPFAM" id="SSF50952">
    <property type="entry name" value="Soluble quinoprotein glucose dehydrogenase"/>
    <property type="match status" value="1"/>
</dbReference>
<accession>A0ABV6B138</accession>
<evidence type="ECO:0000313" key="4">
    <source>
        <dbReference type="Proteomes" id="UP001589733"/>
    </source>
</evidence>
<dbReference type="EMBL" id="JBHLYR010000049">
    <property type="protein sequence ID" value="MFB9993451.1"/>
    <property type="molecule type" value="Genomic_DNA"/>
</dbReference>
<evidence type="ECO:0000259" key="2">
    <source>
        <dbReference type="Pfam" id="PF07995"/>
    </source>
</evidence>
<comment type="caution">
    <text evidence="3">The sequence shown here is derived from an EMBL/GenBank/DDBJ whole genome shotgun (WGS) entry which is preliminary data.</text>
</comment>
<dbReference type="RefSeq" id="WP_380012307.1">
    <property type="nucleotide sequence ID" value="NZ_JBHLYR010000049.1"/>
</dbReference>
<dbReference type="Proteomes" id="UP001589733">
    <property type="component" value="Unassembled WGS sequence"/>
</dbReference>
<evidence type="ECO:0000256" key="1">
    <source>
        <dbReference type="SAM" id="SignalP"/>
    </source>
</evidence>
<organism evidence="3 4">
    <name type="scientific">Deinococcus oregonensis</name>
    <dbReference type="NCBI Taxonomy" id="1805970"/>
    <lineage>
        <taxon>Bacteria</taxon>
        <taxon>Thermotogati</taxon>
        <taxon>Deinococcota</taxon>
        <taxon>Deinococci</taxon>
        <taxon>Deinococcales</taxon>
        <taxon>Deinococcaceae</taxon>
        <taxon>Deinococcus</taxon>
    </lineage>
</organism>
<proteinExistence type="predicted"/>
<dbReference type="Pfam" id="PF07995">
    <property type="entry name" value="GSDH"/>
    <property type="match status" value="1"/>
</dbReference>
<keyword evidence="1" id="KW-0732">Signal</keyword>